<evidence type="ECO:0000259" key="12">
    <source>
        <dbReference type="Pfam" id="PF10512"/>
    </source>
</evidence>
<accession>A0A6P8GW35</accession>
<keyword evidence="4" id="KW-0158">Chromosome</keyword>
<feature type="compositionally biased region" description="Basic and acidic residues" evidence="10">
    <location>
        <begin position="77"/>
        <end position="106"/>
    </location>
</feature>
<dbReference type="PANTHER" id="PTHR16040">
    <property type="entry name" value="AUSTRALIN, ISOFORM A-RELATED"/>
    <property type="match status" value="1"/>
</dbReference>
<feature type="region of interest" description="Disordered" evidence="10">
    <location>
        <begin position="77"/>
        <end position="170"/>
    </location>
</feature>
<comment type="subcellular location">
    <subcellularLocation>
        <location evidence="2">Chromosome</location>
        <location evidence="2">Centromere</location>
    </subcellularLocation>
    <subcellularLocation>
        <location evidence="1">Nucleus</location>
    </subcellularLocation>
</comment>
<evidence type="ECO:0000313" key="14">
    <source>
        <dbReference type="RefSeq" id="XP_031442126.1"/>
    </source>
</evidence>
<dbReference type="GO" id="GO:0051233">
    <property type="term" value="C:spindle midzone"/>
    <property type="evidence" value="ECO:0007669"/>
    <property type="project" value="TreeGrafter"/>
</dbReference>
<evidence type="ECO:0000256" key="1">
    <source>
        <dbReference type="ARBA" id="ARBA00004123"/>
    </source>
</evidence>
<evidence type="ECO:0000313" key="13">
    <source>
        <dbReference type="Proteomes" id="UP000515152"/>
    </source>
</evidence>
<dbReference type="GO" id="GO:0000070">
    <property type="term" value="P:mitotic sister chromatid segregation"/>
    <property type="evidence" value="ECO:0007669"/>
    <property type="project" value="TreeGrafter"/>
</dbReference>
<keyword evidence="8" id="KW-0131">Cell cycle</keyword>
<feature type="domain" description="Borealin C-terminal" evidence="12">
    <location>
        <begin position="164"/>
        <end position="275"/>
    </location>
</feature>
<organism evidence="13 14">
    <name type="scientific">Clupea harengus</name>
    <name type="common">Atlantic herring</name>
    <dbReference type="NCBI Taxonomy" id="7950"/>
    <lineage>
        <taxon>Eukaryota</taxon>
        <taxon>Metazoa</taxon>
        <taxon>Chordata</taxon>
        <taxon>Craniata</taxon>
        <taxon>Vertebrata</taxon>
        <taxon>Euteleostomi</taxon>
        <taxon>Actinopterygii</taxon>
        <taxon>Neopterygii</taxon>
        <taxon>Teleostei</taxon>
        <taxon>Clupei</taxon>
        <taxon>Clupeiformes</taxon>
        <taxon>Clupeoidei</taxon>
        <taxon>Clupeidae</taxon>
        <taxon>Clupea</taxon>
    </lineage>
</organism>
<dbReference type="OrthoDB" id="6360905at2759"/>
<keyword evidence="13" id="KW-1185">Reference proteome</keyword>
<evidence type="ECO:0000256" key="7">
    <source>
        <dbReference type="ARBA" id="ARBA00023242"/>
    </source>
</evidence>
<evidence type="ECO:0000256" key="8">
    <source>
        <dbReference type="ARBA" id="ARBA00023306"/>
    </source>
</evidence>
<dbReference type="GO" id="GO:0000775">
    <property type="term" value="C:chromosome, centromeric region"/>
    <property type="evidence" value="ECO:0007669"/>
    <property type="project" value="UniProtKB-SubCell"/>
</dbReference>
<dbReference type="InterPro" id="IPR018867">
    <property type="entry name" value="Cell_div_borealin"/>
</dbReference>
<feature type="domain" description="Borealin N-terminal" evidence="11">
    <location>
        <begin position="20"/>
        <end position="75"/>
    </location>
</feature>
<name>A0A6P8GW35_CLUHA</name>
<dbReference type="GO" id="GO:0051301">
    <property type="term" value="P:cell division"/>
    <property type="evidence" value="ECO:0007669"/>
    <property type="project" value="UniProtKB-KW"/>
</dbReference>
<evidence type="ECO:0000259" key="11">
    <source>
        <dbReference type="Pfam" id="PF10444"/>
    </source>
</evidence>
<evidence type="ECO:0000256" key="5">
    <source>
        <dbReference type="ARBA" id="ARBA00022618"/>
    </source>
</evidence>
<dbReference type="Gene3D" id="6.10.140.560">
    <property type="match status" value="1"/>
</dbReference>
<dbReference type="CTD" id="55143"/>
<gene>
    <name evidence="14" type="primary">cdca8</name>
</gene>
<dbReference type="Pfam" id="PF10512">
    <property type="entry name" value="Borealin"/>
    <property type="match status" value="1"/>
</dbReference>
<keyword evidence="5" id="KW-0132">Cell division</keyword>
<keyword evidence="9" id="KW-0137">Centromere</keyword>
<dbReference type="GeneID" id="105909031"/>
<dbReference type="Gene3D" id="6.10.250.1900">
    <property type="match status" value="1"/>
</dbReference>
<keyword evidence="7" id="KW-0539">Nucleus</keyword>
<feature type="compositionally biased region" description="Basic and acidic residues" evidence="10">
    <location>
        <begin position="118"/>
        <end position="127"/>
    </location>
</feature>
<sequence length="278" mass="30983">MAPRKRTTNKKQKNDPKTAKLEAFLADFDGEVQSIVERLKERTNNLLKDADHLYNMALIKLPKVVRQMNWVDFCASEKPKSPAVDEKKDAEEAAKVESTLAEDHTKSTKKSMKTQSRVKSDEHEEGVPPKSTVKKVGRPKKVPSTSQKNKKGSVLKQNGTIRKSAKKPLYTPARSFMETSLMGATPLITPRFDARLPKTPAVRNPRHREKVYSISVNGSPIAGGSEDIVINVPLGNGEYIQLLASEMDSVDLSQLDENTIRNMRQLQSRLTTLCGSSK</sequence>
<feature type="compositionally biased region" description="Basic residues" evidence="10">
    <location>
        <begin position="132"/>
        <end position="141"/>
    </location>
</feature>
<evidence type="ECO:0000256" key="9">
    <source>
        <dbReference type="ARBA" id="ARBA00023328"/>
    </source>
</evidence>
<dbReference type="InterPro" id="IPR046466">
    <property type="entry name" value="Borealin_C"/>
</dbReference>
<evidence type="ECO:0000256" key="2">
    <source>
        <dbReference type="ARBA" id="ARBA00004584"/>
    </source>
</evidence>
<dbReference type="AlphaFoldDB" id="A0A6P8GW35"/>
<evidence type="ECO:0000256" key="4">
    <source>
        <dbReference type="ARBA" id="ARBA00022454"/>
    </source>
</evidence>
<dbReference type="GO" id="GO:0007507">
    <property type="term" value="P:heart development"/>
    <property type="evidence" value="ECO:0007669"/>
    <property type="project" value="Ensembl"/>
</dbReference>
<dbReference type="KEGG" id="char:105909031"/>
<evidence type="ECO:0000256" key="6">
    <source>
        <dbReference type="ARBA" id="ARBA00022776"/>
    </source>
</evidence>
<dbReference type="Pfam" id="PF10444">
    <property type="entry name" value="Nbl1_Borealin_N"/>
    <property type="match status" value="1"/>
</dbReference>
<dbReference type="InterPro" id="IPR018851">
    <property type="entry name" value="Borealin_N"/>
</dbReference>
<comment type="similarity">
    <text evidence="3">Belongs to the borealin family.</text>
</comment>
<proteinExistence type="inferred from homology"/>
<keyword evidence="6" id="KW-0498">Mitosis</keyword>
<evidence type="ECO:0000256" key="3">
    <source>
        <dbReference type="ARBA" id="ARBA00009914"/>
    </source>
</evidence>
<dbReference type="RefSeq" id="XP_031442126.1">
    <property type="nucleotide sequence ID" value="XM_031586266.2"/>
</dbReference>
<evidence type="ECO:0000256" key="10">
    <source>
        <dbReference type="SAM" id="MobiDB-lite"/>
    </source>
</evidence>
<reference evidence="14" key="1">
    <citation type="submission" date="2025-08" db="UniProtKB">
        <authorList>
            <consortium name="RefSeq"/>
        </authorList>
    </citation>
    <scope>IDENTIFICATION</scope>
</reference>
<dbReference type="GO" id="GO:0032133">
    <property type="term" value="C:chromosome passenger complex"/>
    <property type="evidence" value="ECO:0007669"/>
    <property type="project" value="TreeGrafter"/>
</dbReference>
<dbReference type="PANTHER" id="PTHR16040:SF8">
    <property type="entry name" value="BOREALIN"/>
    <property type="match status" value="1"/>
</dbReference>
<protein>
    <submittedName>
        <fullName evidence="14">Borealin</fullName>
    </submittedName>
</protein>
<dbReference type="Proteomes" id="UP000515152">
    <property type="component" value="Chromosome 19"/>
</dbReference>
<dbReference type="GO" id="GO:0005634">
    <property type="term" value="C:nucleus"/>
    <property type="evidence" value="ECO:0007669"/>
    <property type="project" value="UniProtKB-SubCell"/>
</dbReference>